<comment type="caution">
    <text evidence="1">The sequence shown here is derived from an EMBL/GenBank/DDBJ whole genome shotgun (WGS) entry which is preliminary data.</text>
</comment>
<evidence type="ECO:0000313" key="1">
    <source>
        <dbReference type="EMBL" id="MPC20719.1"/>
    </source>
</evidence>
<dbReference type="AlphaFoldDB" id="A0A5B7DI45"/>
<organism evidence="1 2">
    <name type="scientific">Portunus trituberculatus</name>
    <name type="common">Swimming crab</name>
    <name type="synonym">Neptunus trituberculatus</name>
    <dbReference type="NCBI Taxonomy" id="210409"/>
    <lineage>
        <taxon>Eukaryota</taxon>
        <taxon>Metazoa</taxon>
        <taxon>Ecdysozoa</taxon>
        <taxon>Arthropoda</taxon>
        <taxon>Crustacea</taxon>
        <taxon>Multicrustacea</taxon>
        <taxon>Malacostraca</taxon>
        <taxon>Eumalacostraca</taxon>
        <taxon>Eucarida</taxon>
        <taxon>Decapoda</taxon>
        <taxon>Pleocyemata</taxon>
        <taxon>Brachyura</taxon>
        <taxon>Eubrachyura</taxon>
        <taxon>Portunoidea</taxon>
        <taxon>Portunidae</taxon>
        <taxon>Portuninae</taxon>
        <taxon>Portunus</taxon>
    </lineage>
</organism>
<keyword evidence="2" id="KW-1185">Reference proteome</keyword>
<proteinExistence type="predicted"/>
<evidence type="ECO:0000313" key="2">
    <source>
        <dbReference type="Proteomes" id="UP000324222"/>
    </source>
</evidence>
<protein>
    <submittedName>
        <fullName evidence="1">Uncharacterized protein</fullName>
    </submittedName>
</protein>
<accession>A0A5B7DI45</accession>
<dbReference type="EMBL" id="VSRR010000902">
    <property type="protein sequence ID" value="MPC20719.1"/>
    <property type="molecule type" value="Genomic_DNA"/>
</dbReference>
<reference evidence="1 2" key="1">
    <citation type="submission" date="2019-05" db="EMBL/GenBank/DDBJ databases">
        <title>Another draft genome of Portunus trituberculatus and its Hox gene families provides insights of decapod evolution.</title>
        <authorList>
            <person name="Jeong J.-H."/>
            <person name="Song I."/>
            <person name="Kim S."/>
            <person name="Choi T."/>
            <person name="Kim D."/>
            <person name="Ryu S."/>
            <person name="Kim W."/>
        </authorList>
    </citation>
    <scope>NUCLEOTIDE SEQUENCE [LARGE SCALE GENOMIC DNA]</scope>
    <source>
        <tissue evidence="1">Muscle</tissue>
    </source>
</reference>
<sequence>MHTETHWNTHDTLGLLAVKGRQGKQLSGRHYKDDRVAPVQLRDYNYSSVSKTSIFSLVAFTDTDDSEWPLQRRRQVEEPQVMGGDTRPVINSGQCSPVTSFPSKSSGWVYFIQALPAASVTPRGLNTEPGCL</sequence>
<gene>
    <name evidence="1" type="ORF">E2C01_013673</name>
</gene>
<dbReference type="Proteomes" id="UP000324222">
    <property type="component" value="Unassembled WGS sequence"/>
</dbReference>
<name>A0A5B7DI45_PORTR</name>